<dbReference type="SUPFAM" id="SSF50249">
    <property type="entry name" value="Nucleic acid-binding proteins"/>
    <property type="match status" value="1"/>
</dbReference>
<dbReference type="EMBL" id="BOMI01000163">
    <property type="protein sequence ID" value="GID79233.1"/>
    <property type="molecule type" value="Genomic_DNA"/>
</dbReference>
<dbReference type="InterPro" id="IPR002059">
    <property type="entry name" value="CSP_DNA-bd"/>
</dbReference>
<evidence type="ECO:0000259" key="1">
    <source>
        <dbReference type="PROSITE" id="PS51857"/>
    </source>
</evidence>
<protein>
    <recommendedName>
        <fullName evidence="1">CSD domain-containing protein</fullName>
    </recommendedName>
</protein>
<reference evidence="2 3" key="1">
    <citation type="submission" date="2021-01" db="EMBL/GenBank/DDBJ databases">
        <title>Whole genome shotgun sequence of Actinoplanes deccanensis NBRC 13994.</title>
        <authorList>
            <person name="Komaki H."/>
            <person name="Tamura T."/>
        </authorList>
    </citation>
    <scope>NUCLEOTIDE SEQUENCE [LARGE SCALE GENOMIC DNA]</scope>
    <source>
        <strain evidence="2 3">NBRC 13994</strain>
    </source>
</reference>
<proteinExistence type="predicted"/>
<feature type="domain" description="CSD" evidence="1">
    <location>
        <begin position="2"/>
        <end position="70"/>
    </location>
</feature>
<accession>A0ABQ3YGU0</accession>
<dbReference type="PROSITE" id="PS51857">
    <property type="entry name" value="CSD_2"/>
    <property type="match status" value="1"/>
</dbReference>
<gene>
    <name evidence="2" type="ORF">Ade02nite_78740</name>
</gene>
<organism evidence="2 3">
    <name type="scientific">Paractinoplanes deccanensis</name>
    <dbReference type="NCBI Taxonomy" id="113561"/>
    <lineage>
        <taxon>Bacteria</taxon>
        <taxon>Bacillati</taxon>
        <taxon>Actinomycetota</taxon>
        <taxon>Actinomycetes</taxon>
        <taxon>Micromonosporales</taxon>
        <taxon>Micromonosporaceae</taxon>
        <taxon>Paractinoplanes</taxon>
    </lineage>
</organism>
<evidence type="ECO:0000313" key="2">
    <source>
        <dbReference type="EMBL" id="GID79233.1"/>
    </source>
</evidence>
<dbReference type="InterPro" id="IPR012340">
    <property type="entry name" value="NA-bd_OB-fold"/>
</dbReference>
<keyword evidence="3" id="KW-1185">Reference proteome</keyword>
<name>A0ABQ3YGU0_9ACTN</name>
<dbReference type="Gene3D" id="2.40.50.140">
    <property type="entry name" value="Nucleic acid-binding proteins"/>
    <property type="match status" value="1"/>
</dbReference>
<sequence length="105" mass="11217">MASVGTVREWNADEGWGVIDSADTPGGCWAHFSAGAMGGYVSFGVGERVRFEWEAPGQDGFPYRAVRVWVDGVEPVERGRGERAGGAFTSTLTLTFDEPERSGGS</sequence>
<dbReference type="RefSeq" id="WP_203775172.1">
    <property type="nucleotide sequence ID" value="NZ_BAAABO010000011.1"/>
</dbReference>
<dbReference type="Proteomes" id="UP000609879">
    <property type="component" value="Unassembled WGS sequence"/>
</dbReference>
<comment type="caution">
    <text evidence="2">The sequence shown here is derived from an EMBL/GenBank/DDBJ whole genome shotgun (WGS) entry which is preliminary data.</text>
</comment>
<evidence type="ECO:0000313" key="3">
    <source>
        <dbReference type="Proteomes" id="UP000609879"/>
    </source>
</evidence>